<dbReference type="GO" id="GO:0009055">
    <property type="term" value="F:electron transfer activity"/>
    <property type="evidence" value="ECO:0007669"/>
    <property type="project" value="InterPro"/>
</dbReference>
<dbReference type="InterPro" id="IPR036909">
    <property type="entry name" value="Cyt_c-like_dom_sf"/>
</dbReference>
<evidence type="ECO:0000313" key="11">
    <source>
        <dbReference type="Proteomes" id="UP000318937"/>
    </source>
</evidence>
<dbReference type="InterPro" id="IPR009056">
    <property type="entry name" value="Cyt_c-like_dom"/>
</dbReference>
<comment type="caution">
    <text evidence="10">The sequence shown here is derived from an EMBL/GenBank/DDBJ whole genome shotgun (WGS) entry which is preliminary data.</text>
</comment>
<name>A0A544T0M5_9BACI</name>
<evidence type="ECO:0000256" key="8">
    <source>
        <dbReference type="SAM" id="Phobius"/>
    </source>
</evidence>
<feature type="transmembrane region" description="Helical" evidence="8">
    <location>
        <begin position="12"/>
        <end position="30"/>
    </location>
</feature>
<evidence type="ECO:0000256" key="4">
    <source>
        <dbReference type="ARBA" id="ARBA00022982"/>
    </source>
</evidence>
<dbReference type="Gene3D" id="1.10.760.10">
    <property type="entry name" value="Cytochrome c-like domain"/>
    <property type="match status" value="1"/>
</dbReference>
<keyword evidence="1" id="KW-0813">Transport</keyword>
<reference evidence="10 11" key="1">
    <citation type="submission" date="2019-05" db="EMBL/GenBank/DDBJ databases">
        <title>Psychrobacillus vulpis sp. nov., a new species isolated from feces of a red fox that inhabits in The Tablas de Daimiel Natural Park, Albacete, Spain.</title>
        <authorList>
            <person name="Rodriguez M."/>
            <person name="Reina J.C."/>
            <person name="Bejar V."/>
            <person name="Llamas I."/>
        </authorList>
    </citation>
    <scope>NUCLEOTIDE SEQUENCE [LARGE SCALE GENOMIC DNA]</scope>
    <source>
        <strain evidence="10 11">NHI-2</strain>
    </source>
</reference>
<dbReference type="RefSeq" id="WP_142608092.1">
    <property type="nucleotide sequence ID" value="NZ_VDGG01000032.1"/>
</dbReference>
<proteinExistence type="predicted"/>
<evidence type="ECO:0000256" key="3">
    <source>
        <dbReference type="ARBA" id="ARBA00022723"/>
    </source>
</evidence>
<sequence>MRGERISVWAKFFIGSIIALVTILMLYLVADKEKEEVSEFATITVKEEPVDESKGEVKTNESATDEATEGETVSSVDAGLALYTNSCIACHGNQGANGQNGSNLQDSKFAESRENVIDRITNGGATMPPFKDSLTPEEIEAIADYIVTVVSPIGGE</sequence>
<evidence type="ECO:0000256" key="5">
    <source>
        <dbReference type="ARBA" id="ARBA00023004"/>
    </source>
</evidence>
<keyword evidence="8" id="KW-0472">Membrane</keyword>
<evidence type="ECO:0000256" key="1">
    <source>
        <dbReference type="ARBA" id="ARBA00022448"/>
    </source>
</evidence>
<evidence type="ECO:0000256" key="2">
    <source>
        <dbReference type="ARBA" id="ARBA00022617"/>
    </source>
</evidence>
<dbReference type="InterPro" id="IPR008168">
    <property type="entry name" value="Cyt_C_IC"/>
</dbReference>
<evidence type="ECO:0000256" key="7">
    <source>
        <dbReference type="SAM" id="MobiDB-lite"/>
    </source>
</evidence>
<gene>
    <name evidence="10" type="ORF">FG383_14405</name>
</gene>
<dbReference type="InterPro" id="IPR050597">
    <property type="entry name" value="Cytochrome_c_Oxidase_Subunit"/>
</dbReference>
<keyword evidence="11" id="KW-1185">Reference proteome</keyword>
<evidence type="ECO:0000256" key="6">
    <source>
        <dbReference type="PROSITE-ProRule" id="PRU00433"/>
    </source>
</evidence>
<dbReference type="PROSITE" id="PS51007">
    <property type="entry name" value="CYTC"/>
    <property type="match status" value="1"/>
</dbReference>
<dbReference type="Pfam" id="PF13442">
    <property type="entry name" value="Cytochrome_CBB3"/>
    <property type="match status" value="1"/>
</dbReference>
<dbReference type="AlphaFoldDB" id="A0A544T0M5"/>
<accession>A0A544T0M5</accession>
<dbReference type="GO" id="GO:0005506">
    <property type="term" value="F:iron ion binding"/>
    <property type="evidence" value="ECO:0007669"/>
    <property type="project" value="InterPro"/>
</dbReference>
<evidence type="ECO:0000259" key="9">
    <source>
        <dbReference type="PROSITE" id="PS51007"/>
    </source>
</evidence>
<evidence type="ECO:0000313" key="10">
    <source>
        <dbReference type="EMBL" id="TQR11007.1"/>
    </source>
</evidence>
<dbReference type="PANTHER" id="PTHR33751">
    <property type="entry name" value="CBB3-TYPE CYTOCHROME C OXIDASE SUBUNIT FIXP"/>
    <property type="match status" value="1"/>
</dbReference>
<keyword evidence="5 6" id="KW-0408">Iron</keyword>
<dbReference type="OrthoDB" id="9794322at2"/>
<keyword evidence="8" id="KW-0812">Transmembrane</keyword>
<feature type="domain" description="Cytochrome c" evidence="9">
    <location>
        <begin position="74"/>
        <end position="150"/>
    </location>
</feature>
<dbReference type="PANTHER" id="PTHR33751:SF1">
    <property type="entry name" value="CBB3-TYPE CYTOCHROME C OXIDASE SUBUNIT FIXP"/>
    <property type="match status" value="1"/>
</dbReference>
<keyword evidence="4" id="KW-0249">Electron transport</keyword>
<dbReference type="EMBL" id="VDGG01000032">
    <property type="protein sequence ID" value="TQR11007.1"/>
    <property type="molecule type" value="Genomic_DNA"/>
</dbReference>
<keyword evidence="2 6" id="KW-0349">Heme</keyword>
<dbReference type="Proteomes" id="UP000318937">
    <property type="component" value="Unassembled WGS sequence"/>
</dbReference>
<dbReference type="GO" id="GO:0020037">
    <property type="term" value="F:heme binding"/>
    <property type="evidence" value="ECO:0007669"/>
    <property type="project" value="InterPro"/>
</dbReference>
<feature type="compositionally biased region" description="Basic and acidic residues" evidence="7">
    <location>
        <begin position="48"/>
        <end position="59"/>
    </location>
</feature>
<organism evidence="10 11">
    <name type="scientific">Psychrobacillus soli</name>
    <dbReference type="NCBI Taxonomy" id="1543965"/>
    <lineage>
        <taxon>Bacteria</taxon>
        <taxon>Bacillati</taxon>
        <taxon>Bacillota</taxon>
        <taxon>Bacilli</taxon>
        <taxon>Bacillales</taxon>
        <taxon>Bacillaceae</taxon>
        <taxon>Psychrobacillus</taxon>
    </lineage>
</organism>
<keyword evidence="3 6" id="KW-0479">Metal-binding</keyword>
<protein>
    <submittedName>
        <fullName evidence="10">Cytochrome c</fullName>
    </submittedName>
</protein>
<dbReference type="SUPFAM" id="SSF46626">
    <property type="entry name" value="Cytochrome c"/>
    <property type="match status" value="1"/>
</dbReference>
<feature type="region of interest" description="Disordered" evidence="7">
    <location>
        <begin position="48"/>
        <end position="73"/>
    </location>
</feature>
<dbReference type="PRINTS" id="PR00605">
    <property type="entry name" value="CYTCHROMECIC"/>
</dbReference>
<keyword evidence="8" id="KW-1133">Transmembrane helix</keyword>